<gene>
    <name evidence="2" type="ORF">METZ01_LOCUS64714</name>
</gene>
<dbReference type="InterPro" id="IPR051532">
    <property type="entry name" value="Ester_Hydrolysis_Enzymes"/>
</dbReference>
<feature type="domain" description="SGNH hydrolase-type esterase" evidence="1">
    <location>
        <begin position="15"/>
        <end position="159"/>
    </location>
</feature>
<dbReference type="InterPro" id="IPR036514">
    <property type="entry name" value="SGNH_hydro_sf"/>
</dbReference>
<evidence type="ECO:0000313" key="2">
    <source>
        <dbReference type="EMBL" id="SVA11860.1"/>
    </source>
</evidence>
<dbReference type="PANTHER" id="PTHR30383:SF5">
    <property type="entry name" value="SGNH HYDROLASE-TYPE ESTERASE DOMAIN-CONTAINING PROTEIN"/>
    <property type="match status" value="1"/>
</dbReference>
<reference evidence="2" key="1">
    <citation type="submission" date="2018-05" db="EMBL/GenBank/DDBJ databases">
        <authorList>
            <person name="Lanie J.A."/>
            <person name="Ng W.-L."/>
            <person name="Kazmierczak K.M."/>
            <person name="Andrzejewski T.M."/>
            <person name="Davidsen T.M."/>
            <person name="Wayne K.J."/>
            <person name="Tettelin H."/>
            <person name="Glass J.I."/>
            <person name="Rusch D."/>
            <person name="Podicherti R."/>
            <person name="Tsui H.-C.T."/>
            <person name="Winkler M.E."/>
        </authorList>
    </citation>
    <scope>NUCLEOTIDE SEQUENCE</scope>
</reference>
<dbReference type="EMBL" id="UINC01004110">
    <property type="protein sequence ID" value="SVA11860.1"/>
    <property type="molecule type" value="Genomic_DNA"/>
</dbReference>
<name>A0A381T6P5_9ZZZZ</name>
<dbReference type="SUPFAM" id="SSF52266">
    <property type="entry name" value="SGNH hydrolase"/>
    <property type="match status" value="1"/>
</dbReference>
<evidence type="ECO:0000259" key="1">
    <source>
        <dbReference type="Pfam" id="PF13472"/>
    </source>
</evidence>
<accession>A0A381T6P5</accession>
<dbReference type="Pfam" id="PF13472">
    <property type="entry name" value="Lipase_GDSL_2"/>
    <property type="match status" value="1"/>
</dbReference>
<dbReference type="GO" id="GO:0004622">
    <property type="term" value="F:phosphatidylcholine lysophospholipase activity"/>
    <property type="evidence" value="ECO:0007669"/>
    <property type="project" value="TreeGrafter"/>
</dbReference>
<proteinExistence type="predicted"/>
<dbReference type="PANTHER" id="PTHR30383">
    <property type="entry name" value="THIOESTERASE 1/PROTEASE 1/LYSOPHOSPHOLIPASE L1"/>
    <property type="match status" value="1"/>
</dbReference>
<organism evidence="2">
    <name type="scientific">marine metagenome</name>
    <dbReference type="NCBI Taxonomy" id="408172"/>
    <lineage>
        <taxon>unclassified sequences</taxon>
        <taxon>metagenomes</taxon>
        <taxon>ecological metagenomes</taxon>
    </lineage>
</organism>
<feature type="non-terminal residue" evidence="2">
    <location>
        <position position="1"/>
    </location>
</feature>
<protein>
    <recommendedName>
        <fullName evidence="1">SGNH hydrolase-type esterase domain-containing protein</fullName>
    </recommendedName>
</protein>
<sequence>ITEEWKRFQPEFFSDNKYINRGISGQTTPQMLIRFRPDVIDLKPTAVVILAGINDIAENTGPSTVKMIAGNIISMAELAESNGIKVIISSILPASGFSWSPIHDPPPKILAINTIIKNYAEKNGMTYLDYYSSMVDDQEGLKKEYGLDEVHPNKKGYEVMSILVEKAIAETLSLDHNKK</sequence>
<dbReference type="AlphaFoldDB" id="A0A381T6P5"/>
<dbReference type="Gene3D" id="3.40.50.1110">
    <property type="entry name" value="SGNH hydrolase"/>
    <property type="match status" value="1"/>
</dbReference>
<dbReference type="InterPro" id="IPR013830">
    <property type="entry name" value="SGNH_hydro"/>
</dbReference>